<proteinExistence type="predicted"/>
<evidence type="ECO:0000313" key="3">
    <source>
        <dbReference type="Proteomes" id="UP000037210"/>
    </source>
</evidence>
<dbReference type="CDD" id="cd19100">
    <property type="entry name" value="AKR_unchar"/>
    <property type="match status" value="1"/>
</dbReference>
<sequence>MEKRRLGKTGHMSTILALGSYSIGFIPQEEVDEIMELALDHGVNHIDIAPTYGEAELRLRKWMGEHRDGFFLACKTRERTKEGAAQDMRRSMERMGVDHLDLYQLHGLDDPGELEIALGVGGALEAMVEAKEEGLVDHVGITSHAPLTAVEAVRRFDFDTVLFPLNYVLLRHATPEIDYRPLLDLAKKRDMGTIAMKAFTKQPWPTEEHRYQTWYEPWDTQPEVDRALWFTLNQGVTTAASVGDPRLFPLAVDAAERYRTLSRDEQQRLVSSAADLRPLFPRG</sequence>
<dbReference type="PATRIC" id="fig|1685127.3.peg.627"/>
<dbReference type="Proteomes" id="UP000037210">
    <property type="component" value="Unassembled WGS sequence"/>
</dbReference>
<comment type="caution">
    <text evidence="2">The sequence shown here is derived from an EMBL/GenBank/DDBJ whole genome shotgun (WGS) entry which is preliminary data.</text>
</comment>
<protein>
    <recommendedName>
        <fullName evidence="1">NADP-dependent oxidoreductase domain-containing protein</fullName>
    </recommendedName>
</protein>
<dbReference type="Gene3D" id="3.20.20.100">
    <property type="entry name" value="NADP-dependent oxidoreductase domain"/>
    <property type="match status" value="1"/>
</dbReference>
<dbReference type="EMBL" id="LFWZ01000016">
    <property type="protein sequence ID" value="KON30997.1"/>
    <property type="molecule type" value="Genomic_DNA"/>
</dbReference>
<dbReference type="InterPro" id="IPR053135">
    <property type="entry name" value="AKR2_Oxidoreductase"/>
</dbReference>
<feature type="domain" description="NADP-dependent oxidoreductase" evidence="1">
    <location>
        <begin position="16"/>
        <end position="205"/>
    </location>
</feature>
<dbReference type="AlphaFoldDB" id="A0A0M0BR06"/>
<organism evidence="2 3">
    <name type="scientific">miscellaneous Crenarchaeota group-15 archaeon DG-45</name>
    <dbReference type="NCBI Taxonomy" id="1685127"/>
    <lineage>
        <taxon>Archaea</taxon>
        <taxon>Candidatus Bathyarchaeota</taxon>
        <taxon>MCG-15</taxon>
    </lineage>
</organism>
<name>A0A0M0BR06_9ARCH</name>
<accession>A0A0M0BR06</accession>
<dbReference type="SUPFAM" id="SSF51430">
    <property type="entry name" value="NAD(P)-linked oxidoreductase"/>
    <property type="match status" value="1"/>
</dbReference>
<dbReference type="Pfam" id="PF00248">
    <property type="entry name" value="Aldo_ket_red"/>
    <property type="match status" value="1"/>
</dbReference>
<dbReference type="InterPro" id="IPR036812">
    <property type="entry name" value="NAD(P)_OxRdtase_dom_sf"/>
</dbReference>
<reference evidence="2 3" key="1">
    <citation type="submission" date="2015-06" db="EMBL/GenBank/DDBJ databases">
        <title>New insights into the roles of widespread benthic archaea in carbon and nitrogen cycling.</title>
        <authorList>
            <person name="Lazar C.S."/>
            <person name="Baker B.J."/>
            <person name="Seitz K.W."/>
            <person name="Hyde A.S."/>
            <person name="Dick G.J."/>
            <person name="Hinrichs K.-U."/>
            <person name="Teske A.P."/>
        </authorList>
    </citation>
    <scope>NUCLEOTIDE SEQUENCE [LARGE SCALE GENOMIC DNA]</scope>
    <source>
        <strain evidence="2">DG-45</strain>
    </source>
</reference>
<dbReference type="GO" id="GO:0016491">
    <property type="term" value="F:oxidoreductase activity"/>
    <property type="evidence" value="ECO:0007669"/>
    <property type="project" value="InterPro"/>
</dbReference>
<dbReference type="PANTHER" id="PTHR43312:SF1">
    <property type="entry name" value="NADP-DEPENDENT OXIDOREDUCTASE DOMAIN-CONTAINING PROTEIN"/>
    <property type="match status" value="1"/>
</dbReference>
<dbReference type="InterPro" id="IPR020471">
    <property type="entry name" value="AKR"/>
</dbReference>
<dbReference type="PRINTS" id="PR00069">
    <property type="entry name" value="ALDKETRDTASE"/>
</dbReference>
<evidence type="ECO:0000313" key="2">
    <source>
        <dbReference type="EMBL" id="KON30997.1"/>
    </source>
</evidence>
<dbReference type="InterPro" id="IPR023210">
    <property type="entry name" value="NADP_OxRdtase_dom"/>
</dbReference>
<gene>
    <name evidence="2" type="ORF">AC482_02300</name>
</gene>
<dbReference type="PANTHER" id="PTHR43312">
    <property type="entry name" value="D-THREO-ALDOSE 1-DEHYDROGENASE"/>
    <property type="match status" value="1"/>
</dbReference>
<evidence type="ECO:0000259" key="1">
    <source>
        <dbReference type="Pfam" id="PF00248"/>
    </source>
</evidence>